<dbReference type="AlphaFoldDB" id="A0A397RZS9"/>
<evidence type="ECO:0000313" key="2">
    <source>
        <dbReference type="EMBL" id="RIA79683.1"/>
    </source>
</evidence>
<evidence type="ECO:0000313" key="3">
    <source>
        <dbReference type="Proteomes" id="UP000265703"/>
    </source>
</evidence>
<proteinExistence type="predicted"/>
<organism evidence="2 3">
    <name type="scientific">Glomus cerebriforme</name>
    <dbReference type="NCBI Taxonomy" id="658196"/>
    <lineage>
        <taxon>Eukaryota</taxon>
        <taxon>Fungi</taxon>
        <taxon>Fungi incertae sedis</taxon>
        <taxon>Mucoromycota</taxon>
        <taxon>Glomeromycotina</taxon>
        <taxon>Glomeromycetes</taxon>
        <taxon>Glomerales</taxon>
        <taxon>Glomeraceae</taxon>
        <taxon>Glomus</taxon>
    </lineage>
</organism>
<dbReference type="Pfam" id="PF00505">
    <property type="entry name" value="HMG_box"/>
    <property type="match status" value="1"/>
</dbReference>
<evidence type="ECO:0000259" key="1">
    <source>
        <dbReference type="Pfam" id="PF00505"/>
    </source>
</evidence>
<dbReference type="InterPro" id="IPR009071">
    <property type="entry name" value="HMG_box_dom"/>
</dbReference>
<dbReference type="Gene3D" id="1.10.30.10">
    <property type="entry name" value="High mobility group box domain"/>
    <property type="match status" value="1"/>
</dbReference>
<dbReference type="OrthoDB" id="2367597at2759"/>
<sequence length="118" mass="13773">MSPTTPTKTKSKSPNGYIFFYKFYKKILEEEYSNLSPQNRMKKSGEFWRSLPNDLKNSFIEYANDYRILNSIQPTPAAIRKPSPKKDAKKDVGLVVIFDDLSYNSKKRELLKKSKNKI</sequence>
<protein>
    <recommendedName>
        <fullName evidence="1">HMG box domain-containing protein</fullName>
    </recommendedName>
</protein>
<dbReference type="Proteomes" id="UP000265703">
    <property type="component" value="Unassembled WGS sequence"/>
</dbReference>
<accession>A0A397RZS9</accession>
<gene>
    <name evidence="2" type="ORF">C1645_793924</name>
</gene>
<reference evidence="2 3" key="1">
    <citation type="submission" date="2018-06" db="EMBL/GenBank/DDBJ databases">
        <title>Comparative genomics reveals the genomic features of Rhizophagus irregularis, R. cerebriforme, R. diaphanum and Gigaspora rosea, and their symbiotic lifestyle signature.</title>
        <authorList>
            <person name="Morin E."/>
            <person name="San Clemente H."/>
            <person name="Chen E.C.H."/>
            <person name="De La Providencia I."/>
            <person name="Hainaut M."/>
            <person name="Kuo A."/>
            <person name="Kohler A."/>
            <person name="Murat C."/>
            <person name="Tang N."/>
            <person name="Roy S."/>
            <person name="Loubradou J."/>
            <person name="Henrissat B."/>
            <person name="Grigoriev I.V."/>
            <person name="Corradi N."/>
            <person name="Roux C."/>
            <person name="Martin F.M."/>
        </authorList>
    </citation>
    <scope>NUCLEOTIDE SEQUENCE [LARGE SCALE GENOMIC DNA]</scope>
    <source>
        <strain evidence="2 3">DAOM 227022</strain>
    </source>
</reference>
<keyword evidence="3" id="KW-1185">Reference proteome</keyword>
<name>A0A397RZS9_9GLOM</name>
<dbReference type="SUPFAM" id="SSF47095">
    <property type="entry name" value="HMG-box"/>
    <property type="match status" value="1"/>
</dbReference>
<dbReference type="InterPro" id="IPR036910">
    <property type="entry name" value="HMG_box_dom_sf"/>
</dbReference>
<comment type="caution">
    <text evidence="2">The sequence shown here is derived from an EMBL/GenBank/DDBJ whole genome shotgun (WGS) entry which is preliminary data.</text>
</comment>
<dbReference type="EMBL" id="QKYT01001188">
    <property type="protein sequence ID" value="RIA79683.1"/>
    <property type="molecule type" value="Genomic_DNA"/>
</dbReference>
<feature type="domain" description="HMG box" evidence="1">
    <location>
        <begin position="12"/>
        <end position="66"/>
    </location>
</feature>
<dbReference type="CDD" id="cd00084">
    <property type="entry name" value="HMG-box_SF"/>
    <property type="match status" value="1"/>
</dbReference>